<dbReference type="PANTHER" id="PTHR30097:SF15">
    <property type="entry name" value="CATION EFFLUX SYSTEM PROTEIN CUSB"/>
    <property type="match status" value="1"/>
</dbReference>
<accession>A0A972F7B6</accession>
<feature type="domain" description="CzcB-like C-terminal circularly permuted SH3-like" evidence="5">
    <location>
        <begin position="279"/>
        <end position="339"/>
    </location>
</feature>
<dbReference type="Pfam" id="PF25954">
    <property type="entry name" value="Beta-barrel_RND_2"/>
    <property type="match status" value="1"/>
</dbReference>
<dbReference type="NCBIfam" id="TIGR01730">
    <property type="entry name" value="RND_mfp"/>
    <property type="match status" value="1"/>
</dbReference>
<dbReference type="Pfam" id="PF25975">
    <property type="entry name" value="CzcB_C"/>
    <property type="match status" value="1"/>
</dbReference>
<dbReference type="InterPro" id="IPR006143">
    <property type="entry name" value="RND_pump_MFP"/>
</dbReference>
<organism evidence="6 7">
    <name type="scientific">Azoarcus taiwanensis</name>
    <dbReference type="NCBI Taxonomy" id="666964"/>
    <lineage>
        <taxon>Bacteria</taxon>
        <taxon>Pseudomonadati</taxon>
        <taxon>Pseudomonadota</taxon>
        <taxon>Betaproteobacteria</taxon>
        <taxon>Rhodocyclales</taxon>
        <taxon>Zoogloeaceae</taxon>
        <taxon>Azoarcus</taxon>
    </lineage>
</organism>
<evidence type="ECO:0000259" key="5">
    <source>
        <dbReference type="Pfam" id="PF25975"/>
    </source>
</evidence>
<dbReference type="Pfam" id="PF11604">
    <property type="entry name" value="CusF_Ec"/>
    <property type="match status" value="1"/>
</dbReference>
<dbReference type="Gene3D" id="2.40.420.20">
    <property type="match status" value="1"/>
</dbReference>
<dbReference type="Proteomes" id="UP000599523">
    <property type="component" value="Unassembled WGS sequence"/>
</dbReference>
<protein>
    <submittedName>
        <fullName evidence="6">Efflux RND transporter periplasmic adaptor subunit</fullName>
    </submittedName>
</protein>
<sequence length="446" mass="48301">MGLPDTSPVPKKDSMGMDYIPVYADEQGDDVGTVRVSPARLQSLGVRTAAVEYRTLDAALRAVGRIELDERRIHDVSPRFEGWIERLHVNATGDPVRRGQALFTVYSPELASARQELAIAERLASTAAADPVAQQGAQRLADAARARLRNWQAGGASGNSVVFSAPADGIVLEKAAVEGMRFTPGMPVYRIADLSSVWVLADVYEQDLARIAPGQPARVGIDAYPGRHFDARITYIYPTLNAATRTTPVRLELSNTDGLLRPGMFAHVELLTGGDAARLTVPDSAIIDDGQRRIVLIAEGEGRFRPQVVETGLRSRDHVEILSGLDGDERVVVSANFLIDAESNLQAALASFGEGDPEQGPARYETRGAFEDYFDDTGSVMLMHEAIPDLHWPSMTMEFGLADPALVEGLAPGTPIRFAFEDRGNGEFVVTDIVPEAADGHRHEGH</sequence>
<gene>
    <name evidence="6" type="ORF">GPA21_08720</name>
</gene>
<dbReference type="GO" id="GO:0015679">
    <property type="term" value="P:plasma membrane copper ion transport"/>
    <property type="evidence" value="ECO:0007669"/>
    <property type="project" value="TreeGrafter"/>
</dbReference>
<keyword evidence="7" id="KW-1185">Reference proteome</keyword>
<dbReference type="GO" id="GO:0060003">
    <property type="term" value="P:copper ion export"/>
    <property type="evidence" value="ECO:0007669"/>
    <property type="project" value="TreeGrafter"/>
</dbReference>
<dbReference type="Gene3D" id="2.40.50.100">
    <property type="match status" value="1"/>
</dbReference>
<dbReference type="InterPro" id="IPR058649">
    <property type="entry name" value="CzcB_C"/>
</dbReference>
<evidence type="ECO:0000259" key="4">
    <source>
        <dbReference type="Pfam" id="PF25954"/>
    </source>
</evidence>
<feature type="domain" description="CusB-like barrel-sandwich hybrid" evidence="3">
    <location>
        <begin position="76"/>
        <end position="192"/>
    </location>
</feature>
<evidence type="ECO:0000256" key="1">
    <source>
        <dbReference type="ARBA" id="ARBA00009477"/>
    </source>
</evidence>
<dbReference type="PANTHER" id="PTHR30097">
    <property type="entry name" value="CATION EFFLUX SYSTEM PROTEIN CUSB"/>
    <property type="match status" value="1"/>
</dbReference>
<proteinExistence type="inferred from homology"/>
<evidence type="ECO:0000256" key="2">
    <source>
        <dbReference type="ARBA" id="ARBA00022448"/>
    </source>
</evidence>
<keyword evidence="2" id="KW-0813">Transport</keyword>
<dbReference type="InterPro" id="IPR042230">
    <property type="entry name" value="CusF_sf"/>
</dbReference>
<dbReference type="Pfam" id="PF25919">
    <property type="entry name" value="BSH_CusB"/>
    <property type="match status" value="1"/>
</dbReference>
<dbReference type="GO" id="GO:0030288">
    <property type="term" value="C:outer membrane-bounded periplasmic space"/>
    <property type="evidence" value="ECO:0007669"/>
    <property type="project" value="TreeGrafter"/>
</dbReference>
<dbReference type="SUPFAM" id="SSF111369">
    <property type="entry name" value="HlyD-like secretion proteins"/>
    <property type="match status" value="1"/>
</dbReference>
<dbReference type="InterPro" id="IPR058790">
    <property type="entry name" value="BSH_CusB"/>
</dbReference>
<dbReference type="EMBL" id="WTVM01000041">
    <property type="protein sequence ID" value="NMG03056.1"/>
    <property type="molecule type" value="Genomic_DNA"/>
</dbReference>
<dbReference type="GO" id="GO:0022857">
    <property type="term" value="F:transmembrane transporter activity"/>
    <property type="evidence" value="ECO:0007669"/>
    <property type="project" value="InterPro"/>
</dbReference>
<dbReference type="GO" id="GO:0046914">
    <property type="term" value="F:transition metal ion binding"/>
    <property type="evidence" value="ECO:0007669"/>
    <property type="project" value="TreeGrafter"/>
</dbReference>
<evidence type="ECO:0000259" key="3">
    <source>
        <dbReference type="Pfam" id="PF25919"/>
    </source>
</evidence>
<feature type="domain" description="CusB-like beta-barrel" evidence="4">
    <location>
        <begin position="196"/>
        <end position="271"/>
    </location>
</feature>
<evidence type="ECO:0000313" key="7">
    <source>
        <dbReference type="Proteomes" id="UP000599523"/>
    </source>
</evidence>
<dbReference type="Gene3D" id="2.40.30.170">
    <property type="match status" value="1"/>
</dbReference>
<dbReference type="InterPro" id="IPR021647">
    <property type="entry name" value="CusF_Ec"/>
</dbReference>
<reference evidence="6" key="1">
    <citation type="submission" date="2019-12" db="EMBL/GenBank/DDBJ databases">
        <title>Comparative genomics gives insights into the taxonomy of the Azoarcus-Aromatoleum group and reveals separate origins of nif in the plant-associated Azoarcus and non-plant-associated Aromatoleum sub-groups.</title>
        <authorList>
            <person name="Lafos M."/>
            <person name="Maluk M."/>
            <person name="Batista M."/>
            <person name="Junghare M."/>
            <person name="Carmona M."/>
            <person name="Faoro H."/>
            <person name="Cruz L.M."/>
            <person name="Battistoni F."/>
            <person name="De Souza E."/>
            <person name="Pedrosa F."/>
            <person name="Chen W.-M."/>
            <person name="Poole P.S."/>
            <person name="Dixon R.A."/>
            <person name="James E.K."/>
        </authorList>
    </citation>
    <scope>NUCLEOTIDE SEQUENCE</scope>
    <source>
        <strain evidence="6">NSC3</strain>
    </source>
</reference>
<comment type="caution">
    <text evidence="6">The sequence shown here is derived from an EMBL/GenBank/DDBJ whole genome shotgun (WGS) entry which is preliminary data.</text>
</comment>
<name>A0A972F7B6_9RHOO</name>
<dbReference type="Gene3D" id="2.40.50.320">
    <property type="entry name" value="Copper binding periplasmic protein CusF"/>
    <property type="match status" value="1"/>
</dbReference>
<dbReference type="FunFam" id="2.40.30.170:FF:000010">
    <property type="entry name" value="Efflux RND transporter periplasmic adaptor subunit"/>
    <property type="match status" value="1"/>
</dbReference>
<dbReference type="InterPro" id="IPR058792">
    <property type="entry name" value="Beta-barrel_RND_2"/>
</dbReference>
<dbReference type="AlphaFoldDB" id="A0A972F7B6"/>
<dbReference type="GO" id="GO:0016020">
    <property type="term" value="C:membrane"/>
    <property type="evidence" value="ECO:0007669"/>
    <property type="project" value="InterPro"/>
</dbReference>
<comment type="similarity">
    <text evidence="1">Belongs to the membrane fusion protein (MFP) (TC 8.A.1) family.</text>
</comment>
<evidence type="ECO:0000313" key="6">
    <source>
        <dbReference type="EMBL" id="NMG03056.1"/>
    </source>
</evidence>
<dbReference type="InterPro" id="IPR051909">
    <property type="entry name" value="MFP_Cation_Efflux"/>
</dbReference>